<feature type="region of interest" description="Disordered" evidence="1">
    <location>
        <begin position="84"/>
        <end position="187"/>
    </location>
</feature>
<dbReference type="EMBL" id="ML976671">
    <property type="protein sequence ID" value="KAF1975345.1"/>
    <property type="molecule type" value="Genomic_DNA"/>
</dbReference>
<organism evidence="2 3">
    <name type="scientific">Bimuria novae-zelandiae CBS 107.79</name>
    <dbReference type="NCBI Taxonomy" id="1447943"/>
    <lineage>
        <taxon>Eukaryota</taxon>
        <taxon>Fungi</taxon>
        <taxon>Dikarya</taxon>
        <taxon>Ascomycota</taxon>
        <taxon>Pezizomycotina</taxon>
        <taxon>Dothideomycetes</taxon>
        <taxon>Pleosporomycetidae</taxon>
        <taxon>Pleosporales</taxon>
        <taxon>Massarineae</taxon>
        <taxon>Didymosphaeriaceae</taxon>
        <taxon>Bimuria</taxon>
    </lineage>
</organism>
<evidence type="ECO:0000313" key="2">
    <source>
        <dbReference type="EMBL" id="KAF1975345.1"/>
    </source>
</evidence>
<name>A0A6A5VE35_9PLEO</name>
<sequence length="300" mass="32352">MSQRYVCLGRPVGQRVAQCSRGFHASARKLEDQPGGSPLAISLKDAMTAPRQPRRERNAYAAAQIGNLQMRRAPVGGLARGIFPSGQAQGADPSAQPKVIAPRKPLIRRERAGPPGAMVRAPAALKVTRNAGPPGSRPQGPNLRARKGPPGASRGGPRRGGERGPKARERGASGGDGIQDDPEAMDGQALPDTLMQALYRMQRNQWDRKPYVPKYAPGSFEANELVHAGRELFKGEAPPVKVWGRLEKKLRIVGMHGAAATLKVRRVPDGDAMPFGQEHKNLLDLEKKVTPEQKPQEIAA</sequence>
<dbReference type="Proteomes" id="UP000800036">
    <property type="component" value="Unassembled WGS sequence"/>
</dbReference>
<proteinExistence type="predicted"/>
<feature type="compositionally biased region" description="Basic and acidic residues" evidence="1">
    <location>
        <begin position="159"/>
        <end position="171"/>
    </location>
</feature>
<accession>A0A6A5VE35</accession>
<evidence type="ECO:0000313" key="3">
    <source>
        <dbReference type="Proteomes" id="UP000800036"/>
    </source>
</evidence>
<feature type="region of interest" description="Disordered" evidence="1">
    <location>
        <begin position="275"/>
        <end position="300"/>
    </location>
</feature>
<dbReference type="AlphaFoldDB" id="A0A6A5VE35"/>
<dbReference type="OrthoDB" id="3797824at2759"/>
<gene>
    <name evidence="2" type="ORF">BU23DRAFT_597891</name>
</gene>
<protein>
    <submittedName>
        <fullName evidence="2">Uncharacterized protein</fullName>
    </submittedName>
</protein>
<evidence type="ECO:0000256" key="1">
    <source>
        <dbReference type="SAM" id="MobiDB-lite"/>
    </source>
</evidence>
<keyword evidence="3" id="KW-1185">Reference proteome</keyword>
<feature type="compositionally biased region" description="Basic and acidic residues" evidence="1">
    <location>
        <begin position="277"/>
        <end position="300"/>
    </location>
</feature>
<reference evidence="2" key="1">
    <citation type="journal article" date="2020" name="Stud. Mycol.">
        <title>101 Dothideomycetes genomes: a test case for predicting lifestyles and emergence of pathogens.</title>
        <authorList>
            <person name="Haridas S."/>
            <person name="Albert R."/>
            <person name="Binder M."/>
            <person name="Bloem J."/>
            <person name="Labutti K."/>
            <person name="Salamov A."/>
            <person name="Andreopoulos B."/>
            <person name="Baker S."/>
            <person name="Barry K."/>
            <person name="Bills G."/>
            <person name="Bluhm B."/>
            <person name="Cannon C."/>
            <person name="Castanera R."/>
            <person name="Culley D."/>
            <person name="Daum C."/>
            <person name="Ezra D."/>
            <person name="Gonzalez J."/>
            <person name="Henrissat B."/>
            <person name="Kuo A."/>
            <person name="Liang C."/>
            <person name="Lipzen A."/>
            <person name="Lutzoni F."/>
            <person name="Magnuson J."/>
            <person name="Mondo S."/>
            <person name="Nolan M."/>
            <person name="Ohm R."/>
            <person name="Pangilinan J."/>
            <person name="Park H.-J."/>
            <person name="Ramirez L."/>
            <person name="Alfaro M."/>
            <person name="Sun H."/>
            <person name="Tritt A."/>
            <person name="Yoshinaga Y."/>
            <person name="Zwiers L.-H."/>
            <person name="Turgeon B."/>
            <person name="Goodwin S."/>
            <person name="Spatafora J."/>
            <person name="Crous P."/>
            <person name="Grigoriev I."/>
        </authorList>
    </citation>
    <scope>NUCLEOTIDE SEQUENCE</scope>
    <source>
        <strain evidence="2">CBS 107.79</strain>
    </source>
</reference>